<dbReference type="InterPro" id="IPR008984">
    <property type="entry name" value="SMAD_FHA_dom_sf"/>
</dbReference>
<sequence length="158" mass="17567">MITLSLLHPLNKTPIQNWTFEEQDIIRIGRSTDNDVVLYSAVVSRHHLEIHKGAAGWAIQSLGTNGTYLDGKRIQNVTAEDGLVVRLARSGPNLQISIDQPEKSSAASIKELLARRKQQQFNRTASRQTTRTDLEAMQTDLRDKLPPSNAKPLDSGLT</sequence>
<dbReference type="Pfam" id="PF00498">
    <property type="entry name" value="FHA"/>
    <property type="match status" value="1"/>
</dbReference>
<dbReference type="RefSeq" id="WP_215617027.1">
    <property type="nucleotide sequence ID" value="NZ_JADOER010000004.1"/>
</dbReference>
<organism evidence="3 4">
    <name type="scientific">Leptothoe kymatousa TAU-MAC 1615</name>
    <dbReference type="NCBI Taxonomy" id="2364775"/>
    <lineage>
        <taxon>Bacteria</taxon>
        <taxon>Bacillati</taxon>
        <taxon>Cyanobacteriota</taxon>
        <taxon>Cyanophyceae</taxon>
        <taxon>Nodosilineales</taxon>
        <taxon>Cymatolegaceae</taxon>
        <taxon>Leptothoe</taxon>
        <taxon>Leptothoe kymatousa</taxon>
    </lineage>
</organism>
<feature type="compositionally biased region" description="Polar residues" evidence="1">
    <location>
        <begin position="119"/>
        <end position="129"/>
    </location>
</feature>
<protein>
    <submittedName>
        <fullName evidence="3">FHA domain-containing protein</fullName>
    </submittedName>
</protein>
<dbReference type="SUPFAM" id="SSF49879">
    <property type="entry name" value="SMAD/FHA domain"/>
    <property type="match status" value="1"/>
</dbReference>
<feature type="compositionally biased region" description="Basic and acidic residues" evidence="1">
    <location>
        <begin position="130"/>
        <end position="145"/>
    </location>
</feature>
<accession>A0ABS5XZU0</accession>
<feature type="domain" description="FHA" evidence="2">
    <location>
        <begin position="26"/>
        <end position="74"/>
    </location>
</feature>
<evidence type="ECO:0000259" key="2">
    <source>
        <dbReference type="PROSITE" id="PS50006"/>
    </source>
</evidence>
<dbReference type="InterPro" id="IPR000253">
    <property type="entry name" value="FHA_dom"/>
</dbReference>
<dbReference type="PROSITE" id="PS50006">
    <property type="entry name" value="FHA_DOMAIN"/>
    <property type="match status" value="1"/>
</dbReference>
<dbReference type="SMART" id="SM00240">
    <property type="entry name" value="FHA"/>
    <property type="match status" value="1"/>
</dbReference>
<name>A0ABS5XZU0_9CYAN</name>
<reference evidence="3 4" key="1">
    <citation type="journal article" date="2021" name="Mar. Drugs">
        <title>Genome Reduction and Secondary Metabolism of the Marine Sponge-Associated Cyanobacterium Leptothoe.</title>
        <authorList>
            <person name="Konstantinou D."/>
            <person name="Popin R.V."/>
            <person name="Fewer D.P."/>
            <person name="Sivonen K."/>
            <person name="Gkelis S."/>
        </authorList>
    </citation>
    <scope>NUCLEOTIDE SEQUENCE [LARGE SCALE GENOMIC DNA]</scope>
    <source>
        <strain evidence="3 4">TAU-MAC 1615</strain>
    </source>
</reference>
<dbReference type="Gene3D" id="2.60.200.20">
    <property type="match status" value="1"/>
</dbReference>
<dbReference type="EMBL" id="JADOER010000004">
    <property type="protein sequence ID" value="MBT9311119.1"/>
    <property type="molecule type" value="Genomic_DNA"/>
</dbReference>
<evidence type="ECO:0000313" key="3">
    <source>
        <dbReference type="EMBL" id="MBT9311119.1"/>
    </source>
</evidence>
<dbReference type="Proteomes" id="UP001196661">
    <property type="component" value="Unassembled WGS sequence"/>
</dbReference>
<proteinExistence type="predicted"/>
<keyword evidence="4" id="KW-1185">Reference proteome</keyword>
<evidence type="ECO:0000313" key="4">
    <source>
        <dbReference type="Proteomes" id="UP001196661"/>
    </source>
</evidence>
<gene>
    <name evidence="3" type="ORF">IXB28_02780</name>
</gene>
<comment type="caution">
    <text evidence="3">The sequence shown here is derived from an EMBL/GenBank/DDBJ whole genome shotgun (WGS) entry which is preliminary data.</text>
</comment>
<feature type="region of interest" description="Disordered" evidence="1">
    <location>
        <begin position="117"/>
        <end position="158"/>
    </location>
</feature>
<evidence type="ECO:0000256" key="1">
    <source>
        <dbReference type="SAM" id="MobiDB-lite"/>
    </source>
</evidence>